<comment type="catalytic activity">
    <reaction evidence="7 9">
        <text>oxaloacetate + H(+) = pyruvate + CO2</text>
        <dbReference type="Rhea" id="RHEA:15641"/>
        <dbReference type="ChEBI" id="CHEBI:15361"/>
        <dbReference type="ChEBI" id="CHEBI:15378"/>
        <dbReference type="ChEBI" id="CHEBI:16452"/>
        <dbReference type="ChEBI" id="CHEBI:16526"/>
        <dbReference type="EC" id="4.1.1.112"/>
    </reaction>
</comment>
<dbReference type="PANTHER" id="PTHR33254:SF4">
    <property type="entry name" value="4-HYDROXY-4-METHYL-2-OXOGLUTARATE ALDOLASE 3-RELATED"/>
    <property type="match status" value="1"/>
</dbReference>
<comment type="catalytic activity">
    <reaction evidence="1 9">
        <text>4-hydroxy-4-methyl-2-oxoglutarate = 2 pyruvate</text>
        <dbReference type="Rhea" id="RHEA:22748"/>
        <dbReference type="ChEBI" id="CHEBI:15361"/>
        <dbReference type="ChEBI" id="CHEBI:58276"/>
        <dbReference type="EC" id="4.1.3.17"/>
    </reaction>
</comment>
<dbReference type="EC" id="4.1.1.112" evidence="9"/>
<evidence type="ECO:0000256" key="6">
    <source>
        <dbReference type="ARBA" id="ARBA00025046"/>
    </source>
</evidence>
<dbReference type="Pfam" id="PF03737">
    <property type="entry name" value="RraA-like"/>
    <property type="match status" value="1"/>
</dbReference>
<dbReference type="Gene3D" id="3.50.30.40">
    <property type="entry name" value="Ribonuclease E inhibitor RraA/RraA-like"/>
    <property type="match status" value="1"/>
</dbReference>
<evidence type="ECO:0000256" key="2">
    <source>
        <dbReference type="ARBA" id="ARBA00008621"/>
    </source>
</evidence>
<dbReference type="PANTHER" id="PTHR33254">
    <property type="entry name" value="4-HYDROXY-4-METHYL-2-OXOGLUTARATE ALDOLASE 3-RELATED"/>
    <property type="match status" value="1"/>
</dbReference>
<name>A0A6J5V2X5_PRUAR</name>
<dbReference type="InterPro" id="IPR005493">
    <property type="entry name" value="RraA/RraA-like"/>
</dbReference>
<comment type="subunit">
    <text evidence="3 9">Homotrimer.</text>
</comment>
<dbReference type="GO" id="GO:0008948">
    <property type="term" value="F:oxaloacetate decarboxylase activity"/>
    <property type="evidence" value="ECO:0007669"/>
    <property type="project" value="UniProtKB-EC"/>
</dbReference>
<evidence type="ECO:0000313" key="11">
    <source>
        <dbReference type="Proteomes" id="UP000507222"/>
    </source>
</evidence>
<evidence type="ECO:0000256" key="8">
    <source>
        <dbReference type="PIRSR" id="PIRSR605493-1"/>
    </source>
</evidence>
<evidence type="ECO:0000256" key="7">
    <source>
        <dbReference type="ARBA" id="ARBA00047973"/>
    </source>
</evidence>
<keyword evidence="4 8" id="KW-0479">Metal-binding</keyword>
<feature type="binding site" evidence="8">
    <location>
        <begin position="222"/>
        <end position="225"/>
    </location>
    <ligand>
        <name>substrate</name>
    </ligand>
</feature>
<evidence type="ECO:0000313" key="10">
    <source>
        <dbReference type="EMBL" id="CAB4281984.1"/>
    </source>
</evidence>
<comment type="cofactor">
    <cofactor evidence="8">
        <name>Mg(2+)</name>
        <dbReference type="ChEBI" id="CHEBI:18420"/>
    </cofactor>
</comment>
<comment type="cofactor">
    <cofactor evidence="9">
        <name>a divalent metal cation</name>
        <dbReference type="ChEBI" id="CHEBI:60240"/>
    </cofactor>
</comment>
<evidence type="ECO:0000256" key="4">
    <source>
        <dbReference type="ARBA" id="ARBA00022723"/>
    </source>
</evidence>
<dbReference type="CDD" id="cd16841">
    <property type="entry name" value="RraA_family"/>
    <property type="match status" value="1"/>
</dbReference>
<dbReference type="AlphaFoldDB" id="A0A6J5V2X5"/>
<evidence type="ECO:0000256" key="9">
    <source>
        <dbReference type="RuleBase" id="RU004338"/>
    </source>
</evidence>
<dbReference type="NCBIfam" id="TIGR01935">
    <property type="entry name" value="NOT-MenG"/>
    <property type="match status" value="1"/>
</dbReference>
<dbReference type="GO" id="GO:0051252">
    <property type="term" value="P:regulation of RNA metabolic process"/>
    <property type="evidence" value="ECO:0007669"/>
    <property type="project" value="InterPro"/>
</dbReference>
<dbReference type="InterPro" id="IPR010203">
    <property type="entry name" value="RraA"/>
</dbReference>
<comment type="similarity">
    <text evidence="2 9">Belongs to the class II aldolase/RraA-like family.</text>
</comment>
<keyword evidence="5 9" id="KW-0456">Lyase</keyword>
<feature type="binding site" evidence="8">
    <location>
        <position position="244"/>
    </location>
    <ligand>
        <name>substrate</name>
    </ligand>
</feature>
<comment type="function">
    <text evidence="6 9">Catalyzes the aldol cleavage of 4-hydroxy-4-methyl-2-oxoglutarate (HMG) into 2 molecules of pyruvate. Also contains a secondary oxaloacetate (OAA) decarboxylase activity due to the common pyruvate enolate transition state formed following C-C bond cleavage in the retro-aldol and decarboxylation reactions.</text>
</comment>
<dbReference type="NCBIfam" id="NF006875">
    <property type="entry name" value="PRK09372.1"/>
    <property type="match status" value="1"/>
</dbReference>
<feature type="binding site" evidence="8">
    <location>
        <position position="245"/>
    </location>
    <ligand>
        <name>Mg(2+)</name>
        <dbReference type="ChEBI" id="CHEBI:18420"/>
    </ligand>
</feature>
<proteinExistence type="inferred from homology"/>
<dbReference type="InterPro" id="IPR036704">
    <property type="entry name" value="RraA/RraA-like_sf"/>
</dbReference>
<organism evidence="10 11">
    <name type="scientific">Prunus armeniaca</name>
    <name type="common">Apricot</name>
    <name type="synonym">Armeniaca vulgaris</name>
    <dbReference type="NCBI Taxonomy" id="36596"/>
    <lineage>
        <taxon>Eukaryota</taxon>
        <taxon>Viridiplantae</taxon>
        <taxon>Streptophyta</taxon>
        <taxon>Embryophyta</taxon>
        <taxon>Tracheophyta</taxon>
        <taxon>Spermatophyta</taxon>
        <taxon>Magnoliopsida</taxon>
        <taxon>eudicotyledons</taxon>
        <taxon>Gunneridae</taxon>
        <taxon>Pentapetalae</taxon>
        <taxon>rosids</taxon>
        <taxon>fabids</taxon>
        <taxon>Rosales</taxon>
        <taxon>Rosaceae</taxon>
        <taxon>Amygdaloideae</taxon>
        <taxon>Amygdaleae</taxon>
        <taxon>Prunus</taxon>
    </lineage>
</organism>
<dbReference type="GO" id="GO:0047443">
    <property type="term" value="F:4-hydroxy-4-methyl-2-oxoglutarate aldolase activity"/>
    <property type="evidence" value="ECO:0007669"/>
    <property type="project" value="UniProtKB-EC"/>
</dbReference>
<dbReference type="SUPFAM" id="SSF89562">
    <property type="entry name" value="RraA-like"/>
    <property type="match status" value="1"/>
</dbReference>
<dbReference type="Proteomes" id="UP000507222">
    <property type="component" value="Unassembled WGS sequence"/>
</dbReference>
<dbReference type="EC" id="4.1.3.17" evidence="9"/>
<gene>
    <name evidence="10" type="ORF">CURHAP_LOCUS35232</name>
</gene>
<evidence type="ECO:0000256" key="5">
    <source>
        <dbReference type="ARBA" id="ARBA00023239"/>
    </source>
</evidence>
<evidence type="ECO:0000256" key="3">
    <source>
        <dbReference type="ARBA" id="ARBA00011233"/>
    </source>
</evidence>
<accession>A0A6J5V2X5</accession>
<keyword evidence="8" id="KW-0460">Magnesium</keyword>
<reference evidence="10 11" key="1">
    <citation type="submission" date="2020-05" db="EMBL/GenBank/DDBJ databases">
        <authorList>
            <person name="Campoy J."/>
            <person name="Schneeberger K."/>
            <person name="Spophaly S."/>
        </authorList>
    </citation>
    <scope>NUCLEOTIDE SEQUENCE [LARGE SCALE GENOMIC DNA]</scope>
    <source>
        <strain evidence="10">PruArmRojPasFocal</strain>
    </source>
</reference>
<dbReference type="GO" id="GO:0008428">
    <property type="term" value="F:ribonuclease inhibitor activity"/>
    <property type="evidence" value="ECO:0007669"/>
    <property type="project" value="InterPro"/>
</dbReference>
<dbReference type="EMBL" id="CAEKDK010000006">
    <property type="protein sequence ID" value="CAB4281984.1"/>
    <property type="molecule type" value="Genomic_DNA"/>
</dbReference>
<protein>
    <recommendedName>
        <fullName evidence="9">4-hydroxy-4-methyl-2-oxoglutarate aldolase</fullName>
        <shortName evidence="9">HMG aldolase</shortName>
        <ecNumber evidence="9">4.1.1.112</ecNumber>
        <ecNumber evidence="9">4.1.3.17</ecNumber>
    </recommendedName>
    <alternativeName>
        <fullName evidence="9">Oxaloacetate decarboxylase</fullName>
    </alternativeName>
</protein>
<evidence type="ECO:0000256" key="1">
    <source>
        <dbReference type="ARBA" id="ARBA00001342"/>
    </source>
</evidence>
<dbReference type="GO" id="GO:0046872">
    <property type="term" value="F:metal ion binding"/>
    <property type="evidence" value="ECO:0007669"/>
    <property type="project" value="UniProtKB-KW"/>
</dbReference>
<sequence>MIESVPTGRGIQGYSYTSVTLKKIATVIPAKLQRQNYFFWKLLFEQIFSRYKLMGIINGSEPCPAQFLTDKEGNDLTDQINPAFEIWHDKDQAMLTWMRSTCSEHVLPFTAGLASSRELWLNLEKRFQVVGVSSEYRRNLAAAALATTDICDAHPDLLASGDLRLVPQVFQKYGKWQAFAGPVVTLKVFEDNTLVIELLSTKGEGRVLVVDGGGSMRRAVTGGMLARSAEIMGWAGIVINGCVRDVDEINECEIGLRALATCPVRPIKNDSGSGQKHVPVSIGGVLIQEGEWLYADGDGILVSSSELSI</sequence>